<sequence length="177" mass="20101">MKRFYILFTIILLFLGGYGDALAQLTIKGTIYSESIAIASVVAQGITSREDVYLAPPKKKNRDGLVYYECKYEIPWRIEKGIDHVIKFNDGLVEKIIYISGVVPKGINPKQKFIIDVDLIENDEPDMTLIVFWSMTSSSYKALPLSQLPQIREEAHPDFFWNDGSAPDSGDIRRSSY</sequence>
<gene>
    <name evidence="1" type="ORF">G3O08_14110</name>
</gene>
<reference evidence="1 2" key="1">
    <citation type="submission" date="2020-02" db="EMBL/GenBank/DDBJ databases">
        <title>Out from the shadows clarifying the taxonomy of the family Cryomorphaceae and related taxa by utilizing the GTDB taxonomic framework.</title>
        <authorList>
            <person name="Bowman J.P."/>
        </authorList>
    </citation>
    <scope>NUCLEOTIDE SEQUENCE [LARGE SCALE GENOMIC DNA]</scope>
    <source>
        <strain evidence="1 2">QSSC 1-22</strain>
    </source>
</reference>
<comment type="caution">
    <text evidence="1">The sequence shown here is derived from an EMBL/GenBank/DDBJ whole genome shotgun (WGS) entry which is preliminary data.</text>
</comment>
<evidence type="ECO:0000313" key="2">
    <source>
        <dbReference type="Proteomes" id="UP000486602"/>
    </source>
</evidence>
<dbReference type="RefSeq" id="WP_163286032.1">
    <property type="nucleotide sequence ID" value="NZ_JAAGVY010000030.1"/>
</dbReference>
<protein>
    <submittedName>
        <fullName evidence="1">Uncharacterized protein</fullName>
    </submittedName>
</protein>
<keyword evidence="2" id="KW-1185">Reference proteome</keyword>
<evidence type="ECO:0000313" key="1">
    <source>
        <dbReference type="EMBL" id="NEN24637.1"/>
    </source>
</evidence>
<organism evidence="1 2">
    <name type="scientific">Cryomorpha ignava</name>
    <dbReference type="NCBI Taxonomy" id="101383"/>
    <lineage>
        <taxon>Bacteria</taxon>
        <taxon>Pseudomonadati</taxon>
        <taxon>Bacteroidota</taxon>
        <taxon>Flavobacteriia</taxon>
        <taxon>Flavobacteriales</taxon>
        <taxon>Cryomorphaceae</taxon>
        <taxon>Cryomorpha</taxon>
    </lineage>
</organism>
<dbReference type="AlphaFoldDB" id="A0A7K3WSH1"/>
<dbReference type="Proteomes" id="UP000486602">
    <property type="component" value="Unassembled WGS sequence"/>
</dbReference>
<proteinExistence type="predicted"/>
<accession>A0A7K3WSH1</accession>
<name>A0A7K3WSH1_9FLAO</name>
<dbReference type="EMBL" id="JAAGVY010000030">
    <property type="protein sequence ID" value="NEN24637.1"/>
    <property type="molecule type" value="Genomic_DNA"/>
</dbReference>